<dbReference type="RefSeq" id="WP_145026499.1">
    <property type="nucleotide sequence ID" value="NZ_CP036271.1"/>
</dbReference>
<proteinExistence type="predicted"/>
<evidence type="ECO:0000256" key="1">
    <source>
        <dbReference type="SAM" id="Coils"/>
    </source>
</evidence>
<organism evidence="2 3">
    <name type="scientific">Caulifigura coniformis</name>
    <dbReference type="NCBI Taxonomy" id="2527983"/>
    <lineage>
        <taxon>Bacteria</taxon>
        <taxon>Pseudomonadati</taxon>
        <taxon>Planctomycetota</taxon>
        <taxon>Planctomycetia</taxon>
        <taxon>Planctomycetales</taxon>
        <taxon>Planctomycetaceae</taxon>
        <taxon>Caulifigura</taxon>
    </lineage>
</organism>
<dbReference type="InParanoid" id="A0A517S800"/>
<sequence>MQESVKQFDIENDIDTAILHNGWYYFKTGNIRSNTTPSNEAIMYRPPTGLERVNNQLIYARTLAQIARKAFLDLKNRFVDEAIAATKPEGTLCTNPQVAYEQLKQLKQVYEERLEQYREVEQQYERLPEIQRQRSSERAIAAEKQRVNDYLQALRSIRV</sequence>
<dbReference type="AlphaFoldDB" id="A0A517S800"/>
<gene>
    <name evidence="2" type="ORF">Pan44_02580</name>
</gene>
<evidence type="ECO:0000313" key="2">
    <source>
        <dbReference type="EMBL" id="QDT52249.1"/>
    </source>
</evidence>
<keyword evidence="1" id="KW-0175">Coiled coil</keyword>
<dbReference type="Proteomes" id="UP000315700">
    <property type="component" value="Chromosome"/>
</dbReference>
<name>A0A517S800_9PLAN</name>
<evidence type="ECO:0000313" key="3">
    <source>
        <dbReference type="Proteomes" id="UP000315700"/>
    </source>
</evidence>
<dbReference type="EMBL" id="CP036271">
    <property type="protein sequence ID" value="QDT52249.1"/>
    <property type="molecule type" value="Genomic_DNA"/>
</dbReference>
<reference evidence="2 3" key="1">
    <citation type="submission" date="2019-02" db="EMBL/GenBank/DDBJ databases">
        <title>Deep-cultivation of Planctomycetes and their phenomic and genomic characterization uncovers novel biology.</title>
        <authorList>
            <person name="Wiegand S."/>
            <person name="Jogler M."/>
            <person name="Boedeker C."/>
            <person name="Pinto D."/>
            <person name="Vollmers J."/>
            <person name="Rivas-Marin E."/>
            <person name="Kohn T."/>
            <person name="Peeters S.H."/>
            <person name="Heuer A."/>
            <person name="Rast P."/>
            <person name="Oberbeckmann S."/>
            <person name="Bunk B."/>
            <person name="Jeske O."/>
            <person name="Meyerdierks A."/>
            <person name="Storesund J.E."/>
            <person name="Kallscheuer N."/>
            <person name="Luecker S."/>
            <person name="Lage O.M."/>
            <person name="Pohl T."/>
            <person name="Merkel B.J."/>
            <person name="Hornburger P."/>
            <person name="Mueller R.-W."/>
            <person name="Bruemmer F."/>
            <person name="Labrenz M."/>
            <person name="Spormann A.M."/>
            <person name="Op den Camp H."/>
            <person name="Overmann J."/>
            <person name="Amann R."/>
            <person name="Jetten M.S.M."/>
            <person name="Mascher T."/>
            <person name="Medema M.H."/>
            <person name="Devos D.P."/>
            <person name="Kaster A.-K."/>
            <person name="Ovreas L."/>
            <person name="Rohde M."/>
            <person name="Galperin M.Y."/>
            <person name="Jogler C."/>
        </authorList>
    </citation>
    <scope>NUCLEOTIDE SEQUENCE [LARGE SCALE GENOMIC DNA]</scope>
    <source>
        <strain evidence="2 3">Pan44</strain>
    </source>
</reference>
<feature type="coiled-coil region" evidence="1">
    <location>
        <begin position="100"/>
        <end position="127"/>
    </location>
</feature>
<keyword evidence="3" id="KW-1185">Reference proteome</keyword>
<protein>
    <submittedName>
        <fullName evidence="2">Uncharacterized protein</fullName>
    </submittedName>
</protein>
<dbReference type="KEGG" id="ccos:Pan44_02580"/>
<accession>A0A517S800</accession>